<evidence type="ECO:0000313" key="1">
    <source>
        <dbReference type="EMBL" id="KAL0434261.1"/>
    </source>
</evidence>
<gene>
    <name evidence="1" type="ORF">Slati_2760400</name>
</gene>
<protein>
    <submittedName>
        <fullName evidence="1">Uncharacterized protein</fullName>
    </submittedName>
</protein>
<reference evidence="1" key="2">
    <citation type="journal article" date="2024" name="Plant">
        <title>Genomic evolution and insights into agronomic trait innovations of Sesamum species.</title>
        <authorList>
            <person name="Miao H."/>
            <person name="Wang L."/>
            <person name="Qu L."/>
            <person name="Liu H."/>
            <person name="Sun Y."/>
            <person name="Le M."/>
            <person name="Wang Q."/>
            <person name="Wei S."/>
            <person name="Zheng Y."/>
            <person name="Lin W."/>
            <person name="Duan Y."/>
            <person name="Cao H."/>
            <person name="Xiong S."/>
            <person name="Wang X."/>
            <person name="Wei L."/>
            <person name="Li C."/>
            <person name="Ma Q."/>
            <person name="Ju M."/>
            <person name="Zhao R."/>
            <person name="Li G."/>
            <person name="Mu C."/>
            <person name="Tian Q."/>
            <person name="Mei H."/>
            <person name="Zhang T."/>
            <person name="Gao T."/>
            <person name="Zhang H."/>
        </authorList>
    </citation>
    <scope>NUCLEOTIDE SEQUENCE</scope>
    <source>
        <strain evidence="1">KEN1</strain>
    </source>
</reference>
<sequence length="49" mass="5685">MTEDVRDQVVNCFWKNKDIVTWTPQDLEGIDPGVITHHLNLDPSIRPIK</sequence>
<reference evidence="1" key="1">
    <citation type="submission" date="2020-06" db="EMBL/GenBank/DDBJ databases">
        <authorList>
            <person name="Li T."/>
            <person name="Hu X."/>
            <person name="Zhang T."/>
            <person name="Song X."/>
            <person name="Zhang H."/>
            <person name="Dai N."/>
            <person name="Sheng W."/>
            <person name="Hou X."/>
            <person name="Wei L."/>
        </authorList>
    </citation>
    <scope>NUCLEOTIDE SEQUENCE</scope>
    <source>
        <strain evidence="1">KEN1</strain>
        <tissue evidence="1">Leaf</tissue>
    </source>
</reference>
<name>A0AAW2W267_9LAMI</name>
<dbReference type="EMBL" id="JACGWN010000009">
    <property type="protein sequence ID" value="KAL0434261.1"/>
    <property type="molecule type" value="Genomic_DNA"/>
</dbReference>
<proteinExistence type="predicted"/>
<accession>A0AAW2W267</accession>
<comment type="caution">
    <text evidence="1">The sequence shown here is derived from an EMBL/GenBank/DDBJ whole genome shotgun (WGS) entry which is preliminary data.</text>
</comment>
<dbReference type="AlphaFoldDB" id="A0AAW2W267"/>
<organism evidence="1">
    <name type="scientific">Sesamum latifolium</name>
    <dbReference type="NCBI Taxonomy" id="2727402"/>
    <lineage>
        <taxon>Eukaryota</taxon>
        <taxon>Viridiplantae</taxon>
        <taxon>Streptophyta</taxon>
        <taxon>Embryophyta</taxon>
        <taxon>Tracheophyta</taxon>
        <taxon>Spermatophyta</taxon>
        <taxon>Magnoliopsida</taxon>
        <taxon>eudicotyledons</taxon>
        <taxon>Gunneridae</taxon>
        <taxon>Pentapetalae</taxon>
        <taxon>asterids</taxon>
        <taxon>lamiids</taxon>
        <taxon>Lamiales</taxon>
        <taxon>Pedaliaceae</taxon>
        <taxon>Sesamum</taxon>
    </lineage>
</organism>